<keyword evidence="1" id="KW-0812">Transmembrane</keyword>
<keyword evidence="1" id="KW-0472">Membrane</keyword>
<dbReference type="Proteomes" id="UP000482960">
    <property type="component" value="Unassembled WGS sequence"/>
</dbReference>
<reference evidence="2 3" key="1">
    <citation type="submission" date="2020-03" db="EMBL/GenBank/DDBJ databases">
        <title>Whole genome shotgun sequence of Phytohabitans rumicis NBRC 108638.</title>
        <authorList>
            <person name="Komaki H."/>
            <person name="Tamura T."/>
        </authorList>
    </citation>
    <scope>NUCLEOTIDE SEQUENCE [LARGE SCALE GENOMIC DNA]</scope>
    <source>
        <strain evidence="2 3">NBRC 108638</strain>
    </source>
</reference>
<organism evidence="2 3">
    <name type="scientific">Phytohabitans rumicis</name>
    <dbReference type="NCBI Taxonomy" id="1076125"/>
    <lineage>
        <taxon>Bacteria</taxon>
        <taxon>Bacillati</taxon>
        <taxon>Actinomycetota</taxon>
        <taxon>Actinomycetes</taxon>
        <taxon>Micromonosporales</taxon>
        <taxon>Micromonosporaceae</taxon>
    </lineage>
</organism>
<comment type="caution">
    <text evidence="2">The sequence shown here is derived from an EMBL/GenBank/DDBJ whole genome shotgun (WGS) entry which is preliminary data.</text>
</comment>
<protein>
    <submittedName>
        <fullName evidence="2">Uncharacterized protein</fullName>
    </submittedName>
</protein>
<keyword evidence="1" id="KW-1133">Transmembrane helix</keyword>
<evidence type="ECO:0000313" key="3">
    <source>
        <dbReference type="Proteomes" id="UP000482960"/>
    </source>
</evidence>
<keyword evidence="3" id="KW-1185">Reference proteome</keyword>
<gene>
    <name evidence="2" type="ORF">Prum_073720</name>
</gene>
<name>A0A6V8LDK5_9ACTN</name>
<reference evidence="2 3" key="2">
    <citation type="submission" date="2020-03" db="EMBL/GenBank/DDBJ databases">
        <authorList>
            <person name="Ichikawa N."/>
            <person name="Kimura A."/>
            <person name="Kitahashi Y."/>
            <person name="Uohara A."/>
        </authorList>
    </citation>
    <scope>NUCLEOTIDE SEQUENCE [LARGE SCALE GENOMIC DNA]</scope>
    <source>
        <strain evidence="2 3">NBRC 108638</strain>
    </source>
</reference>
<dbReference type="RefSeq" id="WP_173080497.1">
    <property type="nucleotide sequence ID" value="NZ_BAABJB010000001.1"/>
</dbReference>
<accession>A0A6V8LDK5</accession>
<proteinExistence type="predicted"/>
<dbReference type="EMBL" id="BLPG01000001">
    <property type="protein sequence ID" value="GFJ93730.1"/>
    <property type="molecule type" value="Genomic_DNA"/>
</dbReference>
<evidence type="ECO:0000256" key="1">
    <source>
        <dbReference type="SAM" id="Phobius"/>
    </source>
</evidence>
<dbReference type="AlphaFoldDB" id="A0A6V8LDK5"/>
<sequence length="233" mass="26176">MGDSLGHIVINGLPSLVTALATLTLGWFVGNRVTAKWDLTRKHREQDLATVQSFYAAYGDFFGIWKEWDGILRDKFPLEDRQALRHELYRRSCTADARVETMIMKIATERTLNNDDIHLLGCFRQAYQTLRKSIQNDRPIGVATPSWYQPSGQLLDSWDSSGSPSYEAFKLLTARVAGLLALPAVPPGPDEIALSITLITDNRFEPPVWVGEARHLLGLQPAADKLLRKRVAF</sequence>
<feature type="transmembrane region" description="Helical" evidence="1">
    <location>
        <begin position="6"/>
        <end position="29"/>
    </location>
</feature>
<evidence type="ECO:0000313" key="2">
    <source>
        <dbReference type="EMBL" id="GFJ93730.1"/>
    </source>
</evidence>